<gene>
    <name evidence="1" type="ORF">Sradi_0866400</name>
</gene>
<comment type="caution">
    <text evidence="1">The sequence shown here is derived from an EMBL/GenBank/DDBJ whole genome shotgun (WGS) entry which is preliminary data.</text>
</comment>
<sequence length="85" mass="9710">MREALDSHFNASYQSKTLVDEPSLHDVEADIELPLSSDHFMIEGAHGGFHNPNSPRSLFIEDVLSHYASILQESRSYLHISFHMR</sequence>
<evidence type="ECO:0000313" key="1">
    <source>
        <dbReference type="EMBL" id="KAL0423316.1"/>
    </source>
</evidence>
<reference evidence="1" key="1">
    <citation type="submission" date="2020-06" db="EMBL/GenBank/DDBJ databases">
        <authorList>
            <person name="Li T."/>
            <person name="Hu X."/>
            <person name="Zhang T."/>
            <person name="Song X."/>
            <person name="Zhang H."/>
            <person name="Dai N."/>
            <person name="Sheng W."/>
            <person name="Hou X."/>
            <person name="Wei L."/>
        </authorList>
    </citation>
    <scope>NUCLEOTIDE SEQUENCE</scope>
    <source>
        <strain evidence="1">G02</strain>
        <tissue evidence="1">Leaf</tissue>
    </source>
</reference>
<name>A0AAW2V4N9_SESRA</name>
<accession>A0AAW2V4N9</accession>
<proteinExistence type="predicted"/>
<organism evidence="1">
    <name type="scientific">Sesamum radiatum</name>
    <name type="common">Black benniseed</name>
    <dbReference type="NCBI Taxonomy" id="300843"/>
    <lineage>
        <taxon>Eukaryota</taxon>
        <taxon>Viridiplantae</taxon>
        <taxon>Streptophyta</taxon>
        <taxon>Embryophyta</taxon>
        <taxon>Tracheophyta</taxon>
        <taxon>Spermatophyta</taxon>
        <taxon>Magnoliopsida</taxon>
        <taxon>eudicotyledons</taxon>
        <taxon>Gunneridae</taxon>
        <taxon>Pentapetalae</taxon>
        <taxon>asterids</taxon>
        <taxon>lamiids</taxon>
        <taxon>Lamiales</taxon>
        <taxon>Pedaliaceae</taxon>
        <taxon>Sesamum</taxon>
    </lineage>
</organism>
<dbReference type="EMBL" id="JACGWJ010000004">
    <property type="protein sequence ID" value="KAL0423316.1"/>
    <property type="molecule type" value="Genomic_DNA"/>
</dbReference>
<reference evidence="1" key="2">
    <citation type="journal article" date="2024" name="Plant">
        <title>Genomic evolution and insights into agronomic trait innovations of Sesamum species.</title>
        <authorList>
            <person name="Miao H."/>
            <person name="Wang L."/>
            <person name="Qu L."/>
            <person name="Liu H."/>
            <person name="Sun Y."/>
            <person name="Le M."/>
            <person name="Wang Q."/>
            <person name="Wei S."/>
            <person name="Zheng Y."/>
            <person name="Lin W."/>
            <person name="Duan Y."/>
            <person name="Cao H."/>
            <person name="Xiong S."/>
            <person name="Wang X."/>
            <person name="Wei L."/>
            <person name="Li C."/>
            <person name="Ma Q."/>
            <person name="Ju M."/>
            <person name="Zhao R."/>
            <person name="Li G."/>
            <person name="Mu C."/>
            <person name="Tian Q."/>
            <person name="Mei H."/>
            <person name="Zhang T."/>
            <person name="Gao T."/>
            <person name="Zhang H."/>
        </authorList>
    </citation>
    <scope>NUCLEOTIDE SEQUENCE</scope>
    <source>
        <strain evidence="1">G02</strain>
    </source>
</reference>
<protein>
    <submittedName>
        <fullName evidence="1">Uncharacterized protein</fullName>
    </submittedName>
</protein>
<dbReference type="AlphaFoldDB" id="A0AAW2V4N9"/>